<dbReference type="Proteomes" id="UP000803844">
    <property type="component" value="Unassembled WGS sequence"/>
</dbReference>
<protein>
    <submittedName>
        <fullName evidence="1">Uncharacterized protein</fullName>
    </submittedName>
</protein>
<evidence type="ECO:0000313" key="1">
    <source>
        <dbReference type="EMBL" id="KAF3768715.1"/>
    </source>
</evidence>
<gene>
    <name evidence="1" type="ORF">M406DRAFT_102808</name>
</gene>
<organism evidence="1 2">
    <name type="scientific">Cryphonectria parasitica (strain ATCC 38755 / EP155)</name>
    <dbReference type="NCBI Taxonomy" id="660469"/>
    <lineage>
        <taxon>Eukaryota</taxon>
        <taxon>Fungi</taxon>
        <taxon>Dikarya</taxon>
        <taxon>Ascomycota</taxon>
        <taxon>Pezizomycotina</taxon>
        <taxon>Sordariomycetes</taxon>
        <taxon>Sordariomycetidae</taxon>
        <taxon>Diaporthales</taxon>
        <taxon>Cryphonectriaceae</taxon>
        <taxon>Cryphonectria-Endothia species complex</taxon>
        <taxon>Cryphonectria</taxon>
    </lineage>
</organism>
<dbReference type="RefSeq" id="XP_040779676.1">
    <property type="nucleotide sequence ID" value="XM_040915032.1"/>
</dbReference>
<dbReference type="GeneID" id="63832161"/>
<accession>A0A9P4Y945</accession>
<dbReference type="AlphaFoldDB" id="A0A9P4Y945"/>
<reference evidence="1" key="1">
    <citation type="journal article" date="2020" name="Phytopathology">
        <title>Genome sequence of the chestnut blight fungus Cryphonectria parasitica EP155: A fundamental resource for an archetypical invasive plant pathogen.</title>
        <authorList>
            <person name="Crouch J.A."/>
            <person name="Dawe A."/>
            <person name="Aerts A."/>
            <person name="Barry K."/>
            <person name="Churchill A.C.L."/>
            <person name="Grimwood J."/>
            <person name="Hillman B."/>
            <person name="Milgroom M.G."/>
            <person name="Pangilinan J."/>
            <person name="Smith M."/>
            <person name="Salamov A."/>
            <person name="Schmutz J."/>
            <person name="Yadav J."/>
            <person name="Grigoriev I.V."/>
            <person name="Nuss D."/>
        </authorList>
    </citation>
    <scope>NUCLEOTIDE SEQUENCE</scope>
    <source>
        <strain evidence="1">EP155</strain>
    </source>
</reference>
<name>A0A9P4Y945_CRYP1</name>
<comment type="caution">
    <text evidence="1">The sequence shown here is derived from an EMBL/GenBank/DDBJ whole genome shotgun (WGS) entry which is preliminary data.</text>
</comment>
<proteinExistence type="predicted"/>
<evidence type="ECO:0000313" key="2">
    <source>
        <dbReference type="Proteomes" id="UP000803844"/>
    </source>
</evidence>
<sequence>MKCEKYYASCLWLVGRRFLGGGGGQSLAWLGNQCPRCLGAREALWRTRGGWRFVEGSHFYVTTTISTGRRDELGFAWSGQRSRRLFCESTRRAASTRTTSGTDHLEALPKLTLFTPDKHC</sequence>
<keyword evidence="2" id="KW-1185">Reference proteome</keyword>
<dbReference type="EMBL" id="MU032345">
    <property type="protein sequence ID" value="KAF3768715.1"/>
    <property type="molecule type" value="Genomic_DNA"/>
</dbReference>